<accession>A0A6J1N403</accession>
<dbReference type="GO" id="GO:0015020">
    <property type="term" value="F:glucuronosyltransferase activity"/>
    <property type="evidence" value="ECO:0007669"/>
    <property type="project" value="UniProtKB-EC"/>
</dbReference>
<keyword evidence="6" id="KW-1185">Reference proteome</keyword>
<organism evidence="6 7">
    <name type="scientific">Bicyclus anynana</name>
    <name type="common">Squinting bush brown butterfly</name>
    <dbReference type="NCBI Taxonomy" id="110368"/>
    <lineage>
        <taxon>Eukaryota</taxon>
        <taxon>Metazoa</taxon>
        <taxon>Ecdysozoa</taxon>
        <taxon>Arthropoda</taxon>
        <taxon>Hexapoda</taxon>
        <taxon>Insecta</taxon>
        <taxon>Pterygota</taxon>
        <taxon>Neoptera</taxon>
        <taxon>Endopterygota</taxon>
        <taxon>Lepidoptera</taxon>
        <taxon>Glossata</taxon>
        <taxon>Ditrysia</taxon>
        <taxon>Papilionoidea</taxon>
        <taxon>Nymphalidae</taxon>
        <taxon>Satyrinae</taxon>
        <taxon>Satyrini</taxon>
        <taxon>Mycalesina</taxon>
        <taxon>Bicyclus</taxon>
    </lineage>
</organism>
<evidence type="ECO:0000256" key="5">
    <source>
        <dbReference type="RuleBase" id="RU362059"/>
    </source>
</evidence>
<dbReference type="GeneID" id="128198005"/>
<keyword evidence="5" id="KW-0812">Transmembrane</keyword>
<dbReference type="AlphaFoldDB" id="A0A6J1N403"/>
<dbReference type="InterPro" id="IPR050271">
    <property type="entry name" value="UDP-glycosyltransferase"/>
</dbReference>
<feature type="signal peptide" evidence="5">
    <location>
        <begin position="1"/>
        <end position="23"/>
    </location>
</feature>
<reference evidence="7" key="2">
    <citation type="submission" date="2025-08" db="UniProtKB">
        <authorList>
            <consortium name="RefSeq"/>
        </authorList>
    </citation>
    <scope>IDENTIFICATION</scope>
</reference>
<evidence type="ECO:0000256" key="4">
    <source>
        <dbReference type="RuleBase" id="RU003718"/>
    </source>
</evidence>
<proteinExistence type="inferred from homology"/>
<dbReference type="OrthoDB" id="5835829at2759"/>
<dbReference type="Pfam" id="PF00201">
    <property type="entry name" value="UDPGT"/>
    <property type="match status" value="1"/>
</dbReference>
<evidence type="ECO:0000256" key="3">
    <source>
        <dbReference type="ARBA" id="ARBA00022679"/>
    </source>
</evidence>
<dbReference type="InterPro" id="IPR002213">
    <property type="entry name" value="UDP_glucos_trans"/>
</dbReference>
<keyword evidence="5" id="KW-0472">Membrane</keyword>
<comment type="similarity">
    <text evidence="1 4">Belongs to the UDP-glycosyltransferase family.</text>
</comment>
<feature type="chain" id="PRO_5045012741" description="UDP-glucuronosyltransferase" evidence="5">
    <location>
        <begin position="24"/>
        <end position="521"/>
    </location>
</feature>
<keyword evidence="3 4" id="KW-0808">Transferase</keyword>
<feature type="transmembrane region" description="Helical" evidence="5">
    <location>
        <begin position="486"/>
        <end position="508"/>
    </location>
</feature>
<comment type="subcellular location">
    <subcellularLocation>
        <location evidence="5">Membrane</location>
        <topology evidence="5">Single-pass membrane protein</topology>
    </subcellularLocation>
</comment>
<reference evidence="6" key="1">
    <citation type="submission" date="2025-05" db="UniProtKB">
        <authorList>
            <consortium name="RefSeq"/>
        </authorList>
    </citation>
    <scope>NUCLEOTIDE SEQUENCE [LARGE SCALE GENOMIC DNA]</scope>
</reference>
<dbReference type="SUPFAM" id="SSF53756">
    <property type="entry name" value="UDP-Glycosyltransferase/glycogen phosphorylase"/>
    <property type="match status" value="1"/>
</dbReference>
<dbReference type="Gene3D" id="3.40.50.2000">
    <property type="entry name" value="Glycogen Phosphorylase B"/>
    <property type="match status" value="1"/>
</dbReference>
<evidence type="ECO:0000256" key="1">
    <source>
        <dbReference type="ARBA" id="ARBA00009995"/>
    </source>
</evidence>
<sequence length="521" mass="60007">MSLCVHISLTLFLASLNFYVVSSAKILAVYPTPSISHQIVFRILTLELVKKGHEVTVITPDPVYPKGHGPPNLIEIDVRKLSYKIWTDVWMSDKSISEADYYSQIYFILRSMSKITVTQIVSSKEIQALIKNNKTDYDLLLIEAFVRPVLIYSHIFKVPVIQISSFGGLSYNFKAFGVPTHPFLYPAIPTQRLYNLSNYEKLQELYYQWQMENTFKEIEEEDNRSLQQVFGTDIPSIRELYNNVDLLFLNIHRIWMDNQPFPPNVIHIGGIHTNPKTKGLPKDLDLLMNNTKNGVIYFSLGTNVNTTNLPFDKIQVITKVFSQLPYDIIWKCNQDSIPGKTENVKLYKWVPQPDLLRHPKIKLFITQGGLQSTDEAIEAGVPVIGIPMIADQWYNVEKYQQLKIGIKLDLKDLTEETFRDAIETVISDNSYRSNIKRIRTIMNDNPQTPLERAVWWVEYVLRHKGAKHLRAAGANVSWTQYLELELVAIVVLFLLSILIIFFVAMYYVKKSLKANPKVKTS</sequence>
<dbReference type="Proteomes" id="UP001652582">
    <property type="component" value="Chromosome 2"/>
</dbReference>
<keyword evidence="5" id="KW-1133">Transmembrane helix</keyword>
<protein>
    <recommendedName>
        <fullName evidence="5">UDP-glucuronosyltransferase</fullName>
        <ecNumber evidence="5">2.4.1.17</ecNumber>
    </recommendedName>
</protein>
<dbReference type="RefSeq" id="XP_023937631.2">
    <property type="nucleotide sequence ID" value="XM_024081863.2"/>
</dbReference>
<name>A0A6J1N403_BICAN</name>
<dbReference type="GO" id="GO:0016020">
    <property type="term" value="C:membrane"/>
    <property type="evidence" value="ECO:0007669"/>
    <property type="project" value="UniProtKB-SubCell"/>
</dbReference>
<dbReference type="KEGG" id="bany:128198005"/>
<dbReference type="PROSITE" id="PS00375">
    <property type="entry name" value="UDPGT"/>
    <property type="match status" value="1"/>
</dbReference>
<dbReference type="InterPro" id="IPR035595">
    <property type="entry name" value="UDP_glycos_trans_CS"/>
</dbReference>
<dbReference type="EC" id="2.4.1.17" evidence="5"/>
<dbReference type="PANTHER" id="PTHR48043">
    <property type="entry name" value="EG:EG0003.4 PROTEIN-RELATED"/>
    <property type="match status" value="1"/>
</dbReference>
<dbReference type="PANTHER" id="PTHR48043:SF159">
    <property type="entry name" value="EG:EG0003.4 PROTEIN-RELATED"/>
    <property type="match status" value="1"/>
</dbReference>
<keyword evidence="5" id="KW-0732">Signal</keyword>
<keyword evidence="2 4" id="KW-0328">Glycosyltransferase</keyword>
<dbReference type="CDD" id="cd03784">
    <property type="entry name" value="GT1_Gtf-like"/>
    <property type="match status" value="1"/>
</dbReference>
<evidence type="ECO:0000256" key="2">
    <source>
        <dbReference type="ARBA" id="ARBA00022676"/>
    </source>
</evidence>
<evidence type="ECO:0000313" key="6">
    <source>
        <dbReference type="Proteomes" id="UP001652582"/>
    </source>
</evidence>
<evidence type="ECO:0000313" key="7">
    <source>
        <dbReference type="RefSeq" id="XP_023937631.2"/>
    </source>
</evidence>
<gene>
    <name evidence="7" type="primary">LOC128198005</name>
</gene>
<comment type="catalytic activity">
    <reaction evidence="5">
        <text>glucuronate acceptor + UDP-alpha-D-glucuronate = acceptor beta-D-glucuronoside + UDP + H(+)</text>
        <dbReference type="Rhea" id="RHEA:21032"/>
        <dbReference type="ChEBI" id="CHEBI:15378"/>
        <dbReference type="ChEBI" id="CHEBI:58052"/>
        <dbReference type="ChEBI" id="CHEBI:58223"/>
        <dbReference type="ChEBI" id="CHEBI:132367"/>
        <dbReference type="ChEBI" id="CHEBI:132368"/>
        <dbReference type="EC" id="2.4.1.17"/>
    </reaction>
</comment>